<feature type="transmembrane region" description="Helical" evidence="1">
    <location>
        <begin position="12"/>
        <end position="33"/>
    </location>
</feature>
<organism evidence="2 3">
    <name type="scientific">Nocardia brasiliensis (strain ATCC 700358 / HUJEG-1)</name>
    <dbReference type="NCBI Taxonomy" id="1133849"/>
    <lineage>
        <taxon>Bacteria</taxon>
        <taxon>Bacillati</taxon>
        <taxon>Actinomycetota</taxon>
        <taxon>Actinomycetes</taxon>
        <taxon>Mycobacteriales</taxon>
        <taxon>Nocardiaceae</taxon>
        <taxon>Nocardia</taxon>
    </lineage>
</organism>
<dbReference type="PANTHER" id="PTHR34853">
    <property type="match status" value="1"/>
</dbReference>
<keyword evidence="1" id="KW-0812">Transmembrane</keyword>
<proteinExistence type="predicted"/>
<evidence type="ECO:0000313" key="3">
    <source>
        <dbReference type="Proteomes" id="UP000006304"/>
    </source>
</evidence>
<evidence type="ECO:0000256" key="1">
    <source>
        <dbReference type="SAM" id="Phobius"/>
    </source>
</evidence>
<dbReference type="KEGG" id="nbr:O3I_013320"/>
<sequence>MEVEMSSNAQRRVYWFGVAAVAVMATLAGPVVFSPNTAAAAPPLPQADEFYQPPAGFESAAQGVILRSRPVQSVVPLPAQAWQLLYRTTDVFEQPDVTVTTVFLPNNVRGDRPLVSLQMFEDASGPQCVPSYGLQAGAQSSTETMGQLMDLQTALQNGWVVSVPDFGGRFGHFPVAREPGYMTLDGIRAATQFAPLGLGPETRVGLYGYSGGGFATGWTAELQPSYAPELNITGAAYGGPGPDINAALFTTNGGPFSAIVGSGLSSYYATYPEVKAAMRPHLTSEGAAVMDQIQTQCLSTTLAQQFLGDWKRYFDIPLDQVLALPPLADVINQARLGTHAPAAPLYVFQAVQDEVIPVGPTDRMVEDLCARGARVTYVREQLAEHLSTIFSASPAAFSWLRERVDTDTPVPAGCSTTTVLSQFITPK</sequence>
<dbReference type="InterPro" id="IPR005152">
    <property type="entry name" value="Lipase_secreted"/>
</dbReference>
<dbReference type="InterPro" id="IPR029058">
    <property type="entry name" value="AB_hydrolase_fold"/>
</dbReference>
<dbReference type="eggNOG" id="COG1506">
    <property type="taxonomic scope" value="Bacteria"/>
</dbReference>
<dbReference type="Gene3D" id="1.10.260.130">
    <property type="match status" value="1"/>
</dbReference>
<dbReference type="AlphaFoldDB" id="K0EUN3"/>
<name>K0EUN3_NOCB7</name>
<dbReference type="STRING" id="1133849.O3I_013320"/>
<protein>
    <submittedName>
        <fullName evidence="2">Lipase</fullName>
    </submittedName>
</protein>
<dbReference type="GO" id="GO:0004806">
    <property type="term" value="F:triacylglycerol lipase activity"/>
    <property type="evidence" value="ECO:0007669"/>
    <property type="project" value="InterPro"/>
</dbReference>
<accession>K0EUN3</accession>
<keyword evidence="1" id="KW-1133">Transmembrane helix</keyword>
<dbReference type="EMBL" id="CP003876">
    <property type="protein sequence ID" value="AFU00625.1"/>
    <property type="molecule type" value="Genomic_DNA"/>
</dbReference>
<gene>
    <name evidence="2" type="ORF">O3I_013320</name>
</gene>
<dbReference type="PANTHER" id="PTHR34853:SF1">
    <property type="entry name" value="LIPASE 5"/>
    <property type="match status" value="1"/>
</dbReference>
<reference evidence="2 3" key="1">
    <citation type="journal article" date="2012" name="J. Bacteriol.">
        <title>Complete genome sequence of Nocardia brasiliensis HUJEG-1.</title>
        <authorList>
            <person name="Vera-Cabrera L."/>
            <person name="Ortiz-Lopez R."/>
            <person name="Elizondo-Gonzalez R."/>
            <person name="Perez-Maya A.A."/>
            <person name="Ocampo-Candiani J."/>
        </authorList>
    </citation>
    <scope>NUCLEOTIDE SEQUENCE [LARGE SCALE GENOMIC DNA]</scope>
    <source>
        <strain evidence="3">ATCC 700358</strain>
    </source>
</reference>
<keyword evidence="3" id="KW-1185">Reference proteome</keyword>
<dbReference type="SUPFAM" id="SSF53474">
    <property type="entry name" value="alpha/beta-Hydrolases"/>
    <property type="match status" value="1"/>
</dbReference>
<dbReference type="Proteomes" id="UP000006304">
    <property type="component" value="Chromosome"/>
</dbReference>
<dbReference type="Gene3D" id="3.40.50.1820">
    <property type="entry name" value="alpha/beta hydrolase"/>
    <property type="match status" value="1"/>
</dbReference>
<dbReference type="GO" id="GO:0016042">
    <property type="term" value="P:lipid catabolic process"/>
    <property type="evidence" value="ECO:0007669"/>
    <property type="project" value="InterPro"/>
</dbReference>
<dbReference type="PIRSF" id="PIRSF029171">
    <property type="entry name" value="Esterase_LipA"/>
    <property type="match status" value="1"/>
</dbReference>
<dbReference type="Pfam" id="PF03583">
    <property type="entry name" value="LIP"/>
    <property type="match status" value="1"/>
</dbReference>
<dbReference type="HOGENOM" id="CLU_029538_5_0_11"/>
<evidence type="ECO:0000313" key="2">
    <source>
        <dbReference type="EMBL" id="AFU00625.1"/>
    </source>
</evidence>
<keyword evidence="1" id="KW-0472">Membrane</keyword>